<dbReference type="EMBL" id="JACYHB010000002">
    <property type="protein sequence ID" value="MBD8078080.1"/>
    <property type="molecule type" value="Genomic_DNA"/>
</dbReference>
<dbReference type="Proteomes" id="UP000610846">
    <property type="component" value="Unassembled WGS sequence"/>
</dbReference>
<comment type="caution">
    <text evidence="1">The sequence shown here is derived from an EMBL/GenBank/DDBJ whole genome shotgun (WGS) entry which is preliminary data.</text>
</comment>
<evidence type="ECO:0000313" key="1">
    <source>
        <dbReference type="EMBL" id="MBD8078080.1"/>
    </source>
</evidence>
<organism evidence="1 2">
    <name type="scientific">Cellulosimicrobium arenosum</name>
    <dbReference type="NCBI Taxonomy" id="2708133"/>
    <lineage>
        <taxon>Bacteria</taxon>
        <taxon>Bacillati</taxon>
        <taxon>Actinomycetota</taxon>
        <taxon>Actinomycetes</taxon>
        <taxon>Micrococcales</taxon>
        <taxon>Promicromonosporaceae</taxon>
        <taxon>Cellulosimicrobium</taxon>
    </lineage>
</organism>
<proteinExistence type="predicted"/>
<accession>A0A927G7E0</accession>
<dbReference type="AlphaFoldDB" id="A0A927G7E0"/>
<reference evidence="1" key="2">
    <citation type="submission" date="2020-09" db="EMBL/GenBank/DDBJ databases">
        <authorList>
            <person name="Yu Y."/>
        </authorList>
    </citation>
    <scope>NUCLEOTIDE SEQUENCE</scope>
    <source>
        <strain evidence="1">KCTC 49039</strain>
    </source>
</reference>
<name>A0A927G7E0_9MICO</name>
<dbReference type="RefSeq" id="WP_191827666.1">
    <property type="nucleotide sequence ID" value="NZ_JACYHB010000002.1"/>
</dbReference>
<keyword evidence="2" id="KW-1185">Reference proteome</keyword>
<evidence type="ECO:0000313" key="2">
    <source>
        <dbReference type="Proteomes" id="UP000610846"/>
    </source>
</evidence>
<gene>
    <name evidence="1" type="ORF">IF651_03285</name>
</gene>
<sequence length="157" mass="16406">MRIELSVTEAVELARATGGLPPFVRSVTSEGDEVRVVVDLREVPDPPSALRLAARLVPVVRATARVESVVAGTAVLAIEANAAGLPAHKLLGFVEGPARRALTAKGLPPDAVRVLPDARVAVDVQALLAGALERSLPGLQVTDLRYEQGTLRLDAAV</sequence>
<reference evidence="1" key="1">
    <citation type="journal article" date="2018" name="Curr. Microbiol.">
        <title>Cellulosimicrobium arenosum sp. nov., Isolated from Marine Sediment Sand.</title>
        <authorList>
            <person name="Oh M."/>
            <person name="Kim J.H."/>
            <person name="Yoon J.H."/>
            <person name="Schumann P."/>
            <person name="Kim W."/>
        </authorList>
    </citation>
    <scope>NUCLEOTIDE SEQUENCE</scope>
    <source>
        <strain evidence="1">KCTC 49039</strain>
    </source>
</reference>
<protein>
    <submittedName>
        <fullName evidence="1">Uncharacterized protein</fullName>
    </submittedName>
</protein>